<dbReference type="InterPro" id="IPR053137">
    <property type="entry name" value="NLR-like"/>
</dbReference>
<dbReference type="SUPFAM" id="SSF48452">
    <property type="entry name" value="TPR-like"/>
    <property type="match status" value="3"/>
</dbReference>
<dbReference type="SUPFAM" id="SSF52540">
    <property type="entry name" value="P-loop containing nucleoside triphosphate hydrolases"/>
    <property type="match status" value="1"/>
</dbReference>
<keyword evidence="2" id="KW-1185">Reference proteome</keyword>
<dbReference type="Gene3D" id="3.40.50.300">
    <property type="entry name" value="P-loop containing nucleotide triphosphate hydrolases"/>
    <property type="match status" value="1"/>
</dbReference>
<evidence type="ECO:0000313" key="1">
    <source>
        <dbReference type="EMBL" id="KAJ7641889.1"/>
    </source>
</evidence>
<evidence type="ECO:0000313" key="2">
    <source>
        <dbReference type="Proteomes" id="UP001221142"/>
    </source>
</evidence>
<dbReference type="Proteomes" id="UP001221142">
    <property type="component" value="Unassembled WGS sequence"/>
</dbReference>
<dbReference type="PANTHER" id="PTHR46082:SF6">
    <property type="entry name" value="AAA+ ATPASE DOMAIN-CONTAINING PROTEIN-RELATED"/>
    <property type="match status" value="1"/>
</dbReference>
<organism evidence="1 2">
    <name type="scientific">Roridomyces roridus</name>
    <dbReference type="NCBI Taxonomy" id="1738132"/>
    <lineage>
        <taxon>Eukaryota</taxon>
        <taxon>Fungi</taxon>
        <taxon>Dikarya</taxon>
        <taxon>Basidiomycota</taxon>
        <taxon>Agaricomycotina</taxon>
        <taxon>Agaricomycetes</taxon>
        <taxon>Agaricomycetidae</taxon>
        <taxon>Agaricales</taxon>
        <taxon>Marasmiineae</taxon>
        <taxon>Mycenaceae</taxon>
        <taxon>Roridomyces</taxon>
    </lineage>
</organism>
<evidence type="ECO:0008006" key="3">
    <source>
        <dbReference type="Google" id="ProtNLM"/>
    </source>
</evidence>
<dbReference type="PRINTS" id="PR00381">
    <property type="entry name" value="KINESINLIGHT"/>
</dbReference>
<accession>A0AAD7C8N3</accession>
<dbReference type="SMART" id="SM00028">
    <property type="entry name" value="TPR"/>
    <property type="match status" value="8"/>
</dbReference>
<comment type="caution">
    <text evidence="1">The sequence shown here is derived from an EMBL/GenBank/DDBJ whole genome shotgun (WGS) entry which is preliminary data.</text>
</comment>
<dbReference type="InterPro" id="IPR019734">
    <property type="entry name" value="TPR_rpt"/>
</dbReference>
<dbReference type="EMBL" id="JARKIF010000004">
    <property type="protein sequence ID" value="KAJ7641889.1"/>
    <property type="molecule type" value="Genomic_DNA"/>
</dbReference>
<dbReference type="InterPro" id="IPR011990">
    <property type="entry name" value="TPR-like_helical_dom_sf"/>
</dbReference>
<gene>
    <name evidence="1" type="ORF">FB45DRAFT_362929</name>
</gene>
<sequence>MQQYFSQEPKKRRIFVLYGLGGSGKTQVALKFLESIDDFTKRFFVNASSPEALKTSFMNIGISQSFGKTSEAGLEWLISENKEWTLLFDNADDPKLKLSSFFPQCTHGNIIITSRNPQLAAYGPASHSHVGDLDEENAALLLLARAVKEHTDQNHKLAMDIVQELSCLPLAIVQAGAYIAKFKCLVNYLSIYRQNKEELLRQHPDQAHDNYDWTVYTTWQISFQKLSPVAAYLLQLCALLHHSNIPQSIFANATQWILNNEGDETESMREARKFLQNFVSRSGSWSKQYFRNIVAEIEEYSLIQSQEASDTLDMHPLVHLWCSSTLPDEVTTRACMTNVVGMTIDIGPDAYLERIRMIAHVNMLVPDFTVVNSQFWSQYAWMYYEGGKFEHAKGLYELNLQRQREMLGKQHPATLIAMANLAATYRHLGRYREAEPLEISVLKQRQKLLGEDHPDTLRAMANLAGTYRQLGRYREAEPLEISVLKRRQKFLGEDHPDTLRAMANLAATYRHLGRYKEAEPLEISVLKQRQKLLGEDHPDTLRAMANLAGTYTQLGRYRETEPLEISVLERRQKLLGDDHPDTLIAMANLAATYMQLGRYQEAELLEISVLERRQKFLGEDHPDTLRAMANLAATHMQLGRYQEAQLLEISVLEWRQKFLGEDHPDTLRAMANLAVTYMQLGRYQEAELLEISVLERHQKFLGEDHPDTLRAMANLAGTYGQLGRYQEAEVLQLSVLEQRQKLLGEDHPDTLISMANLAMTLYSTGRYQEVENLQLKVVAKRRDVLGPDHPLTLQATKDLKATQDALAKAKV</sequence>
<protein>
    <recommendedName>
        <fullName evidence="3">TPR-like protein</fullName>
    </recommendedName>
</protein>
<name>A0AAD7C8N3_9AGAR</name>
<dbReference type="InterPro" id="IPR027417">
    <property type="entry name" value="P-loop_NTPase"/>
</dbReference>
<dbReference type="Pfam" id="PF13374">
    <property type="entry name" value="TPR_10"/>
    <property type="match status" value="8"/>
</dbReference>
<reference evidence="1" key="1">
    <citation type="submission" date="2023-03" db="EMBL/GenBank/DDBJ databases">
        <title>Massive genome expansion in bonnet fungi (Mycena s.s.) driven by repeated elements and novel gene families across ecological guilds.</title>
        <authorList>
            <consortium name="Lawrence Berkeley National Laboratory"/>
            <person name="Harder C.B."/>
            <person name="Miyauchi S."/>
            <person name="Viragh M."/>
            <person name="Kuo A."/>
            <person name="Thoen E."/>
            <person name="Andreopoulos B."/>
            <person name="Lu D."/>
            <person name="Skrede I."/>
            <person name="Drula E."/>
            <person name="Henrissat B."/>
            <person name="Morin E."/>
            <person name="Kohler A."/>
            <person name="Barry K."/>
            <person name="LaButti K."/>
            <person name="Morin E."/>
            <person name="Salamov A."/>
            <person name="Lipzen A."/>
            <person name="Mereny Z."/>
            <person name="Hegedus B."/>
            <person name="Baldrian P."/>
            <person name="Stursova M."/>
            <person name="Weitz H."/>
            <person name="Taylor A."/>
            <person name="Grigoriev I.V."/>
            <person name="Nagy L.G."/>
            <person name="Martin F."/>
            <person name="Kauserud H."/>
        </authorList>
    </citation>
    <scope>NUCLEOTIDE SEQUENCE</scope>
    <source>
        <strain evidence="1">9284</strain>
    </source>
</reference>
<dbReference type="PANTHER" id="PTHR46082">
    <property type="entry name" value="ATP/GTP-BINDING PROTEIN-RELATED"/>
    <property type="match status" value="1"/>
</dbReference>
<proteinExistence type="predicted"/>
<dbReference type="Gene3D" id="1.25.40.10">
    <property type="entry name" value="Tetratricopeptide repeat domain"/>
    <property type="match status" value="3"/>
</dbReference>
<dbReference type="AlphaFoldDB" id="A0AAD7C8N3"/>
<dbReference type="Pfam" id="PF13424">
    <property type="entry name" value="TPR_12"/>
    <property type="match status" value="1"/>
</dbReference>